<evidence type="ECO:0000256" key="3">
    <source>
        <dbReference type="ARBA" id="ARBA00010617"/>
    </source>
</evidence>
<dbReference type="PANTHER" id="PTHR24296">
    <property type="entry name" value="CYTOCHROME P450"/>
    <property type="match status" value="1"/>
</dbReference>
<evidence type="ECO:0000313" key="8">
    <source>
        <dbReference type="EMBL" id="KAK6150517.1"/>
    </source>
</evidence>
<keyword evidence="9" id="KW-1185">Reference proteome</keyword>
<protein>
    <recommendedName>
        <fullName evidence="10">Cytochrome P450 protein</fullName>
    </recommendedName>
</protein>
<comment type="caution">
    <text evidence="8">The sequence shown here is derived from an EMBL/GenBank/DDBJ whole genome shotgun (WGS) entry which is preliminary data.</text>
</comment>
<dbReference type="InterPro" id="IPR002401">
    <property type="entry name" value="Cyt_P450_E_grp-I"/>
</dbReference>
<reference evidence="8 9" key="1">
    <citation type="journal article" date="2021" name="Comput. Struct. Biotechnol. J.">
        <title>De novo genome assembly of the potent medicinal plant Rehmannia glutinosa using nanopore technology.</title>
        <authorList>
            <person name="Ma L."/>
            <person name="Dong C."/>
            <person name="Song C."/>
            <person name="Wang X."/>
            <person name="Zheng X."/>
            <person name="Niu Y."/>
            <person name="Chen S."/>
            <person name="Feng W."/>
        </authorList>
    </citation>
    <scope>NUCLEOTIDE SEQUENCE [LARGE SCALE GENOMIC DNA]</scope>
    <source>
        <strain evidence="8">DH-2019</strain>
    </source>
</reference>
<keyword evidence="7" id="KW-0503">Monooxygenase</keyword>
<keyword evidence="5 7" id="KW-0560">Oxidoreductase</keyword>
<dbReference type="Pfam" id="PF00067">
    <property type="entry name" value="p450"/>
    <property type="match status" value="1"/>
</dbReference>
<evidence type="ECO:0000256" key="2">
    <source>
        <dbReference type="ARBA" id="ARBA00004167"/>
    </source>
</evidence>
<gene>
    <name evidence="8" type="ORF">DH2020_015449</name>
</gene>
<evidence type="ECO:0000256" key="5">
    <source>
        <dbReference type="ARBA" id="ARBA00023002"/>
    </source>
</evidence>
<dbReference type="PROSITE" id="PS00086">
    <property type="entry name" value="CYTOCHROME_P450"/>
    <property type="match status" value="1"/>
</dbReference>
<dbReference type="InterPro" id="IPR036396">
    <property type="entry name" value="Cyt_P450_sf"/>
</dbReference>
<proteinExistence type="inferred from homology"/>
<comment type="subcellular location">
    <subcellularLocation>
        <location evidence="2">Membrane</location>
        <topology evidence="2">Single-pass membrane protein</topology>
    </subcellularLocation>
</comment>
<evidence type="ECO:0000313" key="9">
    <source>
        <dbReference type="Proteomes" id="UP001318860"/>
    </source>
</evidence>
<organism evidence="8 9">
    <name type="scientific">Rehmannia glutinosa</name>
    <name type="common">Chinese foxglove</name>
    <dbReference type="NCBI Taxonomy" id="99300"/>
    <lineage>
        <taxon>Eukaryota</taxon>
        <taxon>Viridiplantae</taxon>
        <taxon>Streptophyta</taxon>
        <taxon>Embryophyta</taxon>
        <taxon>Tracheophyta</taxon>
        <taxon>Spermatophyta</taxon>
        <taxon>Magnoliopsida</taxon>
        <taxon>eudicotyledons</taxon>
        <taxon>Gunneridae</taxon>
        <taxon>Pentapetalae</taxon>
        <taxon>asterids</taxon>
        <taxon>lamiids</taxon>
        <taxon>Lamiales</taxon>
        <taxon>Orobanchaceae</taxon>
        <taxon>Rehmannieae</taxon>
        <taxon>Rehmannia</taxon>
    </lineage>
</organism>
<dbReference type="Gene3D" id="1.10.630.10">
    <property type="entry name" value="Cytochrome P450"/>
    <property type="match status" value="1"/>
</dbReference>
<dbReference type="Proteomes" id="UP001318860">
    <property type="component" value="Unassembled WGS sequence"/>
</dbReference>
<comment type="cofactor">
    <cofactor evidence="1">
        <name>heme</name>
        <dbReference type="ChEBI" id="CHEBI:30413"/>
    </cofactor>
</comment>
<evidence type="ECO:0000256" key="1">
    <source>
        <dbReference type="ARBA" id="ARBA00001971"/>
    </source>
</evidence>
<evidence type="ECO:0000256" key="6">
    <source>
        <dbReference type="ARBA" id="ARBA00023004"/>
    </source>
</evidence>
<evidence type="ECO:0000256" key="7">
    <source>
        <dbReference type="RuleBase" id="RU000461"/>
    </source>
</evidence>
<accession>A0ABR0WSS8</accession>
<sequence length="287" mass="33229">MRHVLPESVWKLQRRLGFGSERKLSEARRVLDNVIGKYIAMKRDELRKNGTSLEDGVDFLTSYINGGFDGDGDDKFLRDTILNLMIAGRDTTSSALTWFMWLVSTYPEVEKKIQDELKSVCSPEEGEKWRVFKVEETNKLVYMHGAFCEALRLYPPVPFQHKMPMESDILPSGHYVHPKMKVMFFLYAMGRMEPIWGKDSLEFKPERWISDRGTIRHEPSYKFLAFNAGPRTCLGKEVAFTQMKSVAANIMHNYRVFVVEGHRVAPNCSVILYMKDGLKVRVEKRMA</sequence>
<comment type="similarity">
    <text evidence="3 7">Belongs to the cytochrome P450 family.</text>
</comment>
<name>A0ABR0WSS8_REHGL</name>
<dbReference type="InterPro" id="IPR001128">
    <property type="entry name" value="Cyt_P450"/>
</dbReference>
<evidence type="ECO:0008006" key="10">
    <source>
        <dbReference type="Google" id="ProtNLM"/>
    </source>
</evidence>
<dbReference type="InterPro" id="IPR017972">
    <property type="entry name" value="Cyt_P450_CS"/>
</dbReference>
<dbReference type="PRINTS" id="PR00385">
    <property type="entry name" value="P450"/>
</dbReference>
<dbReference type="PRINTS" id="PR00463">
    <property type="entry name" value="EP450I"/>
</dbReference>
<keyword evidence="6 7" id="KW-0408">Iron</keyword>
<keyword evidence="7" id="KW-0349">Heme</keyword>
<dbReference type="EMBL" id="JABTTQ020000008">
    <property type="protein sequence ID" value="KAK6150517.1"/>
    <property type="molecule type" value="Genomic_DNA"/>
</dbReference>
<evidence type="ECO:0000256" key="4">
    <source>
        <dbReference type="ARBA" id="ARBA00022723"/>
    </source>
</evidence>
<dbReference type="SUPFAM" id="SSF48264">
    <property type="entry name" value="Cytochrome P450"/>
    <property type="match status" value="1"/>
</dbReference>
<keyword evidence="4 7" id="KW-0479">Metal-binding</keyword>